<evidence type="ECO:0000256" key="3">
    <source>
        <dbReference type="ARBA" id="ARBA00023125"/>
    </source>
</evidence>
<dbReference type="PRINTS" id="PR00039">
    <property type="entry name" value="HTHLYSR"/>
</dbReference>
<dbReference type="GO" id="GO:0043565">
    <property type="term" value="F:sequence-specific DNA binding"/>
    <property type="evidence" value="ECO:0007669"/>
    <property type="project" value="TreeGrafter"/>
</dbReference>
<keyword evidence="2" id="KW-0805">Transcription regulation</keyword>
<evidence type="ECO:0000256" key="1">
    <source>
        <dbReference type="ARBA" id="ARBA00009437"/>
    </source>
</evidence>
<dbReference type="Proteomes" id="UP000320653">
    <property type="component" value="Unassembled WGS sequence"/>
</dbReference>
<dbReference type="Gene3D" id="3.40.190.10">
    <property type="entry name" value="Periplasmic binding protein-like II"/>
    <property type="match status" value="2"/>
</dbReference>
<dbReference type="AlphaFoldDB" id="A0A561R943"/>
<dbReference type="EMBL" id="VIWP01000001">
    <property type="protein sequence ID" value="TWF59117.1"/>
    <property type="molecule type" value="Genomic_DNA"/>
</dbReference>
<dbReference type="SUPFAM" id="SSF53850">
    <property type="entry name" value="Periplasmic binding protein-like II"/>
    <property type="match status" value="1"/>
</dbReference>
<proteinExistence type="inferred from homology"/>
<dbReference type="PANTHER" id="PTHR30537">
    <property type="entry name" value="HTH-TYPE TRANSCRIPTIONAL REGULATOR"/>
    <property type="match status" value="1"/>
</dbReference>
<keyword evidence="7" id="KW-1185">Reference proteome</keyword>
<dbReference type="GO" id="GO:0006351">
    <property type="term" value="P:DNA-templated transcription"/>
    <property type="evidence" value="ECO:0007669"/>
    <property type="project" value="TreeGrafter"/>
</dbReference>
<gene>
    <name evidence="6" type="ORF">FHW37_101923</name>
</gene>
<dbReference type="InterPro" id="IPR036390">
    <property type="entry name" value="WH_DNA-bd_sf"/>
</dbReference>
<evidence type="ECO:0000259" key="5">
    <source>
        <dbReference type="PROSITE" id="PS50931"/>
    </source>
</evidence>
<organism evidence="6 7">
    <name type="scientific">Neorhizobium alkalisoli</name>
    <dbReference type="NCBI Taxonomy" id="528178"/>
    <lineage>
        <taxon>Bacteria</taxon>
        <taxon>Pseudomonadati</taxon>
        <taxon>Pseudomonadota</taxon>
        <taxon>Alphaproteobacteria</taxon>
        <taxon>Hyphomicrobiales</taxon>
        <taxon>Rhizobiaceae</taxon>
        <taxon>Rhizobium/Agrobacterium group</taxon>
        <taxon>Neorhizobium</taxon>
    </lineage>
</organism>
<accession>A0A561R943</accession>
<dbReference type="InterPro" id="IPR036388">
    <property type="entry name" value="WH-like_DNA-bd_sf"/>
</dbReference>
<evidence type="ECO:0000256" key="2">
    <source>
        <dbReference type="ARBA" id="ARBA00023015"/>
    </source>
</evidence>
<dbReference type="RefSeq" id="WP_145633082.1">
    <property type="nucleotide sequence ID" value="NZ_VIWP01000001.1"/>
</dbReference>
<dbReference type="SUPFAM" id="SSF46785">
    <property type="entry name" value="Winged helix' DNA-binding domain"/>
    <property type="match status" value="1"/>
</dbReference>
<comment type="caution">
    <text evidence="6">The sequence shown here is derived from an EMBL/GenBank/DDBJ whole genome shotgun (WGS) entry which is preliminary data.</text>
</comment>
<dbReference type="InterPro" id="IPR058163">
    <property type="entry name" value="LysR-type_TF_proteobact-type"/>
</dbReference>
<sequence>MKRIPIGALPAFEAAARHLSFKLAARDLNLSPSAVSHAITKLERDIGTLLFDRSHSELRLTSDGLLFQRPVGEAMSLLRGAMDTLSARQSLVLRLHSSPSFAAQWLTPRLNAFMAANPGFEVTISADTKPARFDQDHFDVDIVYGRPDPEGLVIHSLGTVDMQPMCSPEMAKRLETVEDMHRVPLIRSMIKTVTWSDWFRANGSTMPPQPSLRFDRSFMAIAAAVDGMGVCLEAVPLAERELASGRLVMPFAGRSVTLSDANHFLIYPQRNEARPVVRAFRDWLFTTLGRNSDGDAL</sequence>
<dbReference type="Pfam" id="PF03466">
    <property type="entry name" value="LysR_substrate"/>
    <property type="match status" value="1"/>
</dbReference>
<evidence type="ECO:0000313" key="7">
    <source>
        <dbReference type="Proteomes" id="UP000320653"/>
    </source>
</evidence>
<dbReference type="Gene3D" id="1.10.10.10">
    <property type="entry name" value="Winged helix-like DNA-binding domain superfamily/Winged helix DNA-binding domain"/>
    <property type="match status" value="1"/>
</dbReference>
<keyword evidence="4" id="KW-0804">Transcription</keyword>
<evidence type="ECO:0000256" key="4">
    <source>
        <dbReference type="ARBA" id="ARBA00023163"/>
    </source>
</evidence>
<dbReference type="PROSITE" id="PS50931">
    <property type="entry name" value="HTH_LYSR"/>
    <property type="match status" value="1"/>
</dbReference>
<keyword evidence="3 6" id="KW-0238">DNA-binding</keyword>
<dbReference type="OrthoDB" id="9793571at2"/>
<comment type="similarity">
    <text evidence="1">Belongs to the LysR transcriptional regulatory family.</text>
</comment>
<dbReference type="CDD" id="cd08432">
    <property type="entry name" value="PBP2_GcdR_TrpI_HvrB_AmpR_like"/>
    <property type="match status" value="1"/>
</dbReference>
<dbReference type="Pfam" id="PF00126">
    <property type="entry name" value="HTH_1"/>
    <property type="match status" value="1"/>
</dbReference>
<dbReference type="PANTHER" id="PTHR30537:SF58">
    <property type="entry name" value="HTH-TYPE TRANSCRIPTIONAL REGULATOR PERR"/>
    <property type="match status" value="1"/>
</dbReference>
<protein>
    <submittedName>
        <fullName evidence="6">DNA-binding transcriptional LysR family regulator</fullName>
    </submittedName>
</protein>
<dbReference type="InterPro" id="IPR005119">
    <property type="entry name" value="LysR_subst-bd"/>
</dbReference>
<dbReference type="GO" id="GO:0003700">
    <property type="term" value="F:DNA-binding transcription factor activity"/>
    <property type="evidence" value="ECO:0007669"/>
    <property type="project" value="InterPro"/>
</dbReference>
<feature type="domain" description="HTH lysR-type" evidence="5">
    <location>
        <begin position="4"/>
        <end position="61"/>
    </location>
</feature>
<name>A0A561R943_9HYPH</name>
<evidence type="ECO:0000313" key="6">
    <source>
        <dbReference type="EMBL" id="TWF59117.1"/>
    </source>
</evidence>
<dbReference type="InterPro" id="IPR000847">
    <property type="entry name" value="LysR_HTH_N"/>
</dbReference>
<reference evidence="6 7" key="1">
    <citation type="submission" date="2019-06" db="EMBL/GenBank/DDBJ databases">
        <title>Sorghum-associated microbial communities from plants grown in Nebraska, USA.</title>
        <authorList>
            <person name="Schachtman D."/>
        </authorList>
    </citation>
    <scope>NUCLEOTIDE SEQUENCE [LARGE SCALE GENOMIC DNA]</scope>
    <source>
        <strain evidence="6 7">1225</strain>
    </source>
</reference>